<dbReference type="InterPro" id="IPR044550">
    <property type="entry name" value="WzxE"/>
</dbReference>
<dbReference type="GO" id="GO:0005886">
    <property type="term" value="C:plasma membrane"/>
    <property type="evidence" value="ECO:0007669"/>
    <property type="project" value="UniProtKB-SubCell"/>
</dbReference>
<gene>
    <name evidence="8" type="ORF">N177_3118</name>
</gene>
<keyword evidence="4 7" id="KW-1133">Transmembrane helix</keyword>
<evidence type="ECO:0000256" key="2">
    <source>
        <dbReference type="ARBA" id="ARBA00022475"/>
    </source>
</evidence>
<dbReference type="InterPro" id="IPR050833">
    <property type="entry name" value="Poly_Biosynth_Transport"/>
</dbReference>
<feature type="transmembrane region" description="Helical" evidence="7">
    <location>
        <begin position="453"/>
        <end position="471"/>
    </location>
</feature>
<reference evidence="8 9" key="1">
    <citation type="journal article" date="2014" name="Genome Announc.">
        <title>Draft Genome Sequence of Lutibaculum baratangense Strain AMV1T, Isolated from a Mud Volcano in Andamans, India.</title>
        <authorList>
            <person name="Singh A."/>
            <person name="Sreenivas A."/>
            <person name="Sathyanarayana Reddy G."/>
            <person name="Pinnaka A.K."/>
            <person name="Shivaji S."/>
        </authorList>
    </citation>
    <scope>NUCLEOTIDE SEQUENCE [LARGE SCALE GENOMIC DNA]</scope>
    <source>
        <strain evidence="8 9">AMV1</strain>
    </source>
</reference>
<name>V4RIE1_9HYPH</name>
<feature type="transmembrane region" description="Helical" evidence="7">
    <location>
        <begin position="205"/>
        <end position="223"/>
    </location>
</feature>
<evidence type="ECO:0000256" key="4">
    <source>
        <dbReference type="ARBA" id="ARBA00022989"/>
    </source>
</evidence>
<protein>
    <submittedName>
        <fullName evidence="8">Uncharacterized protein</fullName>
    </submittedName>
</protein>
<evidence type="ECO:0000256" key="1">
    <source>
        <dbReference type="ARBA" id="ARBA00004651"/>
    </source>
</evidence>
<dbReference type="GO" id="GO:0009246">
    <property type="term" value="P:enterobacterial common antigen biosynthetic process"/>
    <property type="evidence" value="ECO:0007669"/>
    <property type="project" value="InterPro"/>
</dbReference>
<feature type="region of interest" description="Disordered" evidence="6">
    <location>
        <begin position="1"/>
        <end position="22"/>
    </location>
</feature>
<keyword evidence="3 7" id="KW-0812">Transmembrane</keyword>
<dbReference type="Proteomes" id="UP000017819">
    <property type="component" value="Unassembled WGS sequence"/>
</dbReference>
<feature type="transmembrane region" description="Helical" evidence="7">
    <location>
        <begin position="114"/>
        <end position="139"/>
    </location>
</feature>
<dbReference type="PANTHER" id="PTHR30250:SF11">
    <property type="entry name" value="O-ANTIGEN TRANSPORTER-RELATED"/>
    <property type="match status" value="1"/>
</dbReference>
<dbReference type="STRING" id="631454.N177_3118"/>
<feature type="transmembrane region" description="Helical" evidence="7">
    <location>
        <begin position="394"/>
        <end position="416"/>
    </location>
</feature>
<feature type="transmembrane region" description="Helical" evidence="7">
    <location>
        <begin position="333"/>
        <end position="354"/>
    </location>
</feature>
<keyword evidence="2" id="KW-1003">Cell membrane</keyword>
<evidence type="ECO:0000256" key="6">
    <source>
        <dbReference type="SAM" id="MobiDB-lite"/>
    </source>
</evidence>
<keyword evidence="5 7" id="KW-0472">Membrane</keyword>
<feature type="transmembrane region" description="Helical" evidence="7">
    <location>
        <begin position="422"/>
        <end position="441"/>
    </location>
</feature>
<evidence type="ECO:0000313" key="9">
    <source>
        <dbReference type="Proteomes" id="UP000017819"/>
    </source>
</evidence>
<dbReference type="Pfam" id="PF13440">
    <property type="entry name" value="Polysacc_synt_3"/>
    <property type="match status" value="1"/>
</dbReference>
<evidence type="ECO:0000313" key="8">
    <source>
        <dbReference type="EMBL" id="ESR23050.1"/>
    </source>
</evidence>
<feature type="transmembrane region" description="Helical" evidence="7">
    <location>
        <begin position="244"/>
        <end position="269"/>
    </location>
</feature>
<dbReference type="RefSeq" id="WP_023433237.1">
    <property type="nucleotide sequence ID" value="NZ_AWXZ01000039.1"/>
</dbReference>
<dbReference type="CDD" id="cd13125">
    <property type="entry name" value="MATE_like_10"/>
    <property type="match status" value="1"/>
</dbReference>
<sequence>MSSLNVPTSGRGDGASGRGHPSSSATFRQILHSTAWIGGSSMLVLALSLFRMKALAVLVGPSGVGLFGLYNALVDMCVAIAGMGVQSSGVREVAHATGNDEPGRMAAIVTALRWGSVALGVLGGLVLLVAAAPLAFVTFGDAERAAAVAVLGAAVLVRIMLGAELALIQGLRQIRILAHVNVLGAAIGSLAAVVLVWIFGMEGLAPALVAMALSAFLVSMHYRQRVAPAPTPAPSPLSPEARRAAAALLRLGAVFMISGALTMGAAYVIRIIVLHASGVQAAGLYQAAWAVASLYTTFVLQAMSADFYPRLTTVAGDNAACNRLVNEQAEISILLATPGVLATIALAPLVITIFYSTEFVGAVTLLRWLCLGMILRVVAWPMGFIVLAKGAQRAFFWTEVAATAVHVGMAALLVPVMGPDGAGAAFFILYAWHGALIYVVVRRLSNFRWSTRNRTLAVASVGAALLAFAISQVLPPWPTVGLVLPLAAASGIFSLRSLGQLFSPPPLPGWALPWLPRLIGWSQPS</sequence>
<feature type="transmembrane region" description="Helical" evidence="7">
    <location>
        <begin position="145"/>
        <end position="168"/>
    </location>
</feature>
<dbReference type="EMBL" id="AWXZ01000039">
    <property type="protein sequence ID" value="ESR23050.1"/>
    <property type="molecule type" value="Genomic_DNA"/>
</dbReference>
<proteinExistence type="predicted"/>
<evidence type="ECO:0000256" key="5">
    <source>
        <dbReference type="ARBA" id="ARBA00023136"/>
    </source>
</evidence>
<dbReference type="PATRIC" id="fig|631454.5.peg.3078"/>
<feature type="transmembrane region" description="Helical" evidence="7">
    <location>
        <begin position="180"/>
        <end position="199"/>
    </location>
</feature>
<dbReference type="AlphaFoldDB" id="V4RIE1"/>
<evidence type="ECO:0000256" key="3">
    <source>
        <dbReference type="ARBA" id="ARBA00022692"/>
    </source>
</evidence>
<keyword evidence="9" id="KW-1185">Reference proteome</keyword>
<evidence type="ECO:0000256" key="7">
    <source>
        <dbReference type="SAM" id="Phobius"/>
    </source>
</evidence>
<feature type="transmembrane region" description="Helical" evidence="7">
    <location>
        <begin position="366"/>
        <end position="387"/>
    </location>
</feature>
<dbReference type="PANTHER" id="PTHR30250">
    <property type="entry name" value="PST FAMILY PREDICTED COLANIC ACID TRANSPORTER"/>
    <property type="match status" value="1"/>
</dbReference>
<feature type="transmembrane region" description="Helical" evidence="7">
    <location>
        <begin position="281"/>
        <end position="300"/>
    </location>
</feature>
<organism evidence="8 9">
    <name type="scientific">Lutibaculum baratangense AMV1</name>
    <dbReference type="NCBI Taxonomy" id="631454"/>
    <lineage>
        <taxon>Bacteria</taxon>
        <taxon>Pseudomonadati</taxon>
        <taxon>Pseudomonadota</taxon>
        <taxon>Alphaproteobacteria</taxon>
        <taxon>Hyphomicrobiales</taxon>
        <taxon>Tepidamorphaceae</taxon>
        <taxon>Lutibaculum</taxon>
    </lineage>
</organism>
<dbReference type="eggNOG" id="COG2244">
    <property type="taxonomic scope" value="Bacteria"/>
</dbReference>
<dbReference type="OrthoDB" id="9769862at2"/>
<comment type="caution">
    <text evidence="8">The sequence shown here is derived from an EMBL/GenBank/DDBJ whole genome shotgun (WGS) entry which is preliminary data.</text>
</comment>
<comment type="subcellular location">
    <subcellularLocation>
        <location evidence="1">Cell membrane</location>
        <topology evidence="1">Multi-pass membrane protein</topology>
    </subcellularLocation>
</comment>
<accession>V4RIE1</accession>